<dbReference type="InterPro" id="IPR005171">
    <property type="entry name" value="Cyt_c_oxidase_su4_prok"/>
</dbReference>
<evidence type="ECO:0000256" key="8">
    <source>
        <dbReference type="ARBA" id="ARBA00023136"/>
    </source>
</evidence>
<dbReference type="PANTHER" id="PTHR36835">
    <property type="entry name" value="CYTOCHROME BO(3) UBIQUINOL OXIDASE SUBUNIT 4"/>
    <property type="match status" value="1"/>
</dbReference>
<evidence type="ECO:0000256" key="4">
    <source>
        <dbReference type="ARBA" id="ARBA00014689"/>
    </source>
</evidence>
<dbReference type="Pfam" id="PF03626">
    <property type="entry name" value="COX4_pro"/>
    <property type="match status" value="1"/>
</dbReference>
<dbReference type="GO" id="GO:0015990">
    <property type="term" value="P:electron transport coupled proton transport"/>
    <property type="evidence" value="ECO:0007669"/>
    <property type="project" value="TreeGrafter"/>
</dbReference>
<proteinExistence type="inferred from homology"/>
<keyword evidence="16" id="KW-1185">Reference proteome</keyword>
<evidence type="ECO:0000256" key="9">
    <source>
        <dbReference type="ARBA" id="ARBA00025694"/>
    </source>
</evidence>
<dbReference type="GO" id="GO:0005886">
    <property type="term" value="C:plasma membrane"/>
    <property type="evidence" value="ECO:0007669"/>
    <property type="project" value="UniProtKB-SubCell"/>
</dbReference>
<dbReference type="GO" id="GO:0009486">
    <property type="term" value="F:cytochrome bo3 ubiquinol oxidase activity"/>
    <property type="evidence" value="ECO:0007669"/>
    <property type="project" value="TreeGrafter"/>
</dbReference>
<comment type="caution">
    <text evidence="15">The sequence shown here is derived from an EMBL/GenBank/DDBJ whole genome shotgun (WGS) entry which is preliminary data.</text>
</comment>
<evidence type="ECO:0000256" key="12">
    <source>
        <dbReference type="ARBA" id="ARBA00031887"/>
    </source>
</evidence>
<sequence>MSQDNDRRHEIRSYLIGFAGAIALTGAAFAVVRWPIAPTNITFAMVLALALAQIILQFRCFLHISFKRSSRDDLQLILFSTLVIALMVGGTLVILMNLRDRMM</sequence>
<evidence type="ECO:0000313" key="15">
    <source>
        <dbReference type="EMBL" id="EQB12698.1"/>
    </source>
</evidence>
<dbReference type="PANTHER" id="PTHR36835:SF1">
    <property type="entry name" value="CYTOCHROME BO(3) UBIQUINOL OXIDASE SUBUNIT 4"/>
    <property type="match status" value="1"/>
</dbReference>
<evidence type="ECO:0000256" key="2">
    <source>
        <dbReference type="ARBA" id="ARBA00008079"/>
    </source>
</evidence>
<dbReference type="Proteomes" id="UP000015531">
    <property type="component" value="Unassembled WGS sequence"/>
</dbReference>
<organism evidence="15 16">
    <name type="scientific">Sphingobium lactosutens DS20</name>
    <dbReference type="NCBI Taxonomy" id="1331060"/>
    <lineage>
        <taxon>Bacteria</taxon>
        <taxon>Pseudomonadati</taxon>
        <taxon>Pseudomonadota</taxon>
        <taxon>Alphaproteobacteria</taxon>
        <taxon>Sphingomonadales</taxon>
        <taxon>Sphingomonadaceae</taxon>
        <taxon>Sphingobium</taxon>
    </lineage>
</organism>
<evidence type="ECO:0000256" key="7">
    <source>
        <dbReference type="ARBA" id="ARBA00022989"/>
    </source>
</evidence>
<comment type="subcellular location">
    <subcellularLocation>
        <location evidence="1">Cell membrane</location>
        <topology evidence="1">Multi-pass membrane protein</topology>
    </subcellularLocation>
</comment>
<dbReference type="EMBL" id="ATDP01000101">
    <property type="protein sequence ID" value="EQB12698.1"/>
    <property type="molecule type" value="Genomic_DNA"/>
</dbReference>
<evidence type="ECO:0000256" key="13">
    <source>
        <dbReference type="ARBA" id="ARBA00032185"/>
    </source>
</evidence>
<evidence type="ECO:0000313" key="16">
    <source>
        <dbReference type="Proteomes" id="UP000015531"/>
    </source>
</evidence>
<evidence type="ECO:0000256" key="10">
    <source>
        <dbReference type="ARBA" id="ARBA00030071"/>
    </source>
</evidence>
<dbReference type="GO" id="GO:0019646">
    <property type="term" value="P:aerobic electron transport chain"/>
    <property type="evidence" value="ECO:0007669"/>
    <property type="project" value="TreeGrafter"/>
</dbReference>
<comment type="similarity">
    <text evidence="2">Belongs to the cytochrome c oxidase bacterial subunit 4 family.</text>
</comment>
<dbReference type="OrthoDB" id="7278008at2"/>
<evidence type="ECO:0000256" key="14">
    <source>
        <dbReference type="SAM" id="Phobius"/>
    </source>
</evidence>
<dbReference type="InterPro" id="IPR050968">
    <property type="entry name" value="Cytochrome_c_oxidase_bac_sub4"/>
</dbReference>
<keyword evidence="7 14" id="KW-1133">Transmembrane helix</keyword>
<gene>
    <name evidence="15" type="ORF">RLDS_18165</name>
</gene>
<keyword evidence="8 14" id="KW-0472">Membrane</keyword>
<dbReference type="RefSeq" id="WP_021227198.1">
    <property type="nucleotide sequence ID" value="NZ_ATDP01000101.1"/>
</dbReference>
<comment type="subunit">
    <text evidence="3">Heterooctamer of two A chains, two B chains, two C chains and two D chains.</text>
</comment>
<dbReference type="GO" id="GO:0009319">
    <property type="term" value="C:cytochrome o ubiquinol oxidase complex"/>
    <property type="evidence" value="ECO:0007669"/>
    <property type="project" value="TreeGrafter"/>
</dbReference>
<evidence type="ECO:0000256" key="5">
    <source>
        <dbReference type="ARBA" id="ARBA00022475"/>
    </source>
</evidence>
<comment type="function">
    <text evidence="9">Cytochrome bo(3) ubiquinol terminal oxidase is the component of the aerobic respiratory chain of E.coli that predominates when cells are grown at high aeration. Has proton pump activity across the membrane in addition to electron transfer, pumping 2 protons/electron.</text>
</comment>
<evidence type="ECO:0000256" key="11">
    <source>
        <dbReference type="ARBA" id="ARBA00030211"/>
    </source>
</evidence>
<feature type="transmembrane region" description="Helical" evidence="14">
    <location>
        <begin position="12"/>
        <end position="36"/>
    </location>
</feature>
<evidence type="ECO:0000256" key="3">
    <source>
        <dbReference type="ARBA" id="ARBA00011700"/>
    </source>
</evidence>
<accession>T0HKI8</accession>
<protein>
    <recommendedName>
        <fullName evidence="4">Cytochrome bo(3) ubiquinol oxidase subunit 4</fullName>
    </recommendedName>
    <alternativeName>
        <fullName evidence="13">Cytochrome o ubiquinol oxidase subunit 4</fullName>
    </alternativeName>
    <alternativeName>
        <fullName evidence="10">Oxidase bo(3) subunit 4</fullName>
    </alternativeName>
    <alternativeName>
        <fullName evidence="11">Ubiquinol oxidase polypeptide IV</fullName>
    </alternativeName>
    <alternativeName>
        <fullName evidence="12">Ubiquinol oxidase subunit 4</fullName>
    </alternativeName>
</protein>
<evidence type="ECO:0000256" key="1">
    <source>
        <dbReference type="ARBA" id="ARBA00004651"/>
    </source>
</evidence>
<feature type="transmembrane region" description="Helical" evidence="14">
    <location>
        <begin position="74"/>
        <end position="98"/>
    </location>
</feature>
<dbReference type="PATRIC" id="fig|1331060.3.peg.3501"/>
<name>T0HKI8_9SPHN</name>
<keyword evidence="6 14" id="KW-0812">Transmembrane</keyword>
<keyword evidence="5" id="KW-1003">Cell membrane</keyword>
<dbReference type="eggNOG" id="COG3125">
    <property type="taxonomic scope" value="Bacteria"/>
</dbReference>
<feature type="transmembrane region" description="Helical" evidence="14">
    <location>
        <begin position="42"/>
        <end position="62"/>
    </location>
</feature>
<dbReference type="GO" id="GO:0015078">
    <property type="term" value="F:proton transmembrane transporter activity"/>
    <property type="evidence" value="ECO:0007669"/>
    <property type="project" value="TreeGrafter"/>
</dbReference>
<evidence type="ECO:0000256" key="6">
    <source>
        <dbReference type="ARBA" id="ARBA00022692"/>
    </source>
</evidence>
<reference evidence="15 16" key="1">
    <citation type="journal article" date="2013" name="Genome Announc.">
        <title>Draft Genome Sequence of Sphingobium lactosutens Strain DS20T, Isolated from a Hexachlorocyclohexane Dumpsite.</title>
        <authorList>
            <person name="Kumar R."/>
            <person name="Dwivedi V."/>
            <person name="Negi V."/>
            <person name="Khurana J.P."/>
            <person name="Lal R."/>
        </authorList>
    </citation>
    <scope>NUCLEOTIDE SEQUENCE [LARGE SCALE GENOMIC DNA]</scope>
    <source>
        <strain evidence="15 16">DS20</strain>
    </source>
</reference>
<dbReference type="AlphaFoldDB" id="T0HKI8"/>